<accession>A0ABD0T529</accession>
<feature type="domain" description="Integrase catalytic" evidence="5">
    <location>
        <begin position="443"/>
        <end position="595"/>
    </location>
</feature>
<dbReference type="Pfam" id="PF00078">
    <property type="entry name" value="RVT_1"/>
    <property type="match status" value="1"/>
</dbReference>
<dbReference type="InterPro" id="IPR012337">
    <property type="entry name" value="RNaseH-like_sf"/>
</dbReference>
<evidence type="ECO:0000313" key="7">
    <source>
        <dbReference type="Proteomes" id="UP001549921"/>
    </source>
</evidence>
<dbReference type="PANTHER" id="PTHR37984:SF5">
    <property type="entry name" value="PROTEIN NYNRIN-LIKE"/>
    <property type="match status" value="1"/>
</dbReference>
<dbReference type="Pfam" id="PF17921">
    <property type="entry name" value="Integrase_H2C2"/>
    <property type="match status" value="1"/>
</dbReference>
<feature type="region of interest" description="Disordered" evidence="4">
    <location>
        <begin position="682"/>
        <end position="754"/>
    </location>
</feature>
<dbReference type="InterPro" id="IPR043128">
    <property type="entry name" value="Rev_trsase/Diguanyl_cyclase"/>
</dbReference>
<dbReference type="PROSITE" id="PS50994">
    <property type="entry name" value="INTEGRASE"/>
    <property type="match status" value="1"/>
</dbReference>
<feature type="compositionally biased region" description="Polar residues" evidence="4">
    <location>
        <begin position="691"/>
        <end position="702"/>
    </location>
</feature>
<dbReference type="InterPro" id="IPR000477">
    <property type="entry name" value="RT_dom"/>
</dbReference>
<name>A0ABD0T529_LOXSC</name>
<keyword evidence="2" id="KW-0511">Multifunctional enzyme</keyword>
<dbReference type="FunFam" id="3.30.420.10:FF:000063">
    <property type="entry name" value="Retrovirus-related Pol polyprotein from transposon 297-like Protein"/>
    <property type="match status" value="1"/>
</dbReference>
<dbReference type="InterPro" id="IPR001584">
    <property type="entry name" value="Integrase_cat-core"/>
</dbReference>
<dbReference type="EC" id="2.7.7.49" evidence="1"/>
<dbReference type="InterPro" id="IPR043502">
    <property type="entry name" value="DNA/RNA_pol_sf"/>
</dbReference>
<dbReference type="AlphaFoldDB" id="A0ABD0T529"/>
<dbReference type="Pfam" id="PF17919">
    <property type="entry name" value="RT_RNaseH_2"/>
    <property type="match status" value="1"/>
</dbReference>
<evidence type="ECO:0000256" key="1">
    <source>
        <dbReference type="ARBA" id="ARBA00012493"/>
    </source>
</evidence>
<dbReference type="Pfam" id="PF00665">
    <property type="entry name" value="rve"/>
    <property type="match status" value="1"/>
</dbReference>
<dbReference type="EMBL" id="JBEDNZ010000009">
    <property type="protein sequence ID" value="KAL0838451.1"/>
    <property type="molecule type" value="Genomic_DNA"/>
</dbReference>
<dbReference type="Gene3D" id="1.10.340.70">
    <property type="match status" value="1"/>
</dbReference>
<proteinExistence type="predicted"/>
<dbReference type="InterPro" id="IPR041577">
    <property type="entry name" value="RT_RNaseH_2"/>
</dbReference>
<feature type="compositionally biased region" description="Basic and acidic residues" evidence="4">
    <location>
        <begin position="705"/>
        <end position="718"/>
    </location>
</feature>
<feature type="compositionally biased region" description="Pro residues" evidence="4">
    <location>
        <begin position="731"/>
        <end position="741"/>
    </location>
</feature>
<evidence type="ECO:0000256" key="4">
    <source>
        <dbReference type="SAM" id="MobiDB-lite"/>
    </source>
</evidence>
<evidence type="ECO:0000256" key="2">
    <source>
        <dbReference type="ARBA" id="ARBA00023268"/>
    </source>
</evidence>
<feature type="coiled-coil region" evidence="3">
    <location>
        <begin position="540"/>
        <end position="567"/>
    </location>
</feature>
<dbReference type="Proteomes" id="UP001549921">
    <property type="component" value="Unassembled WGS sequence"/>
</dbReference>
<dbReference type="InterPro" id="IPR050951">
    <property type="entry name" value="Retrovirus_Pol_polyprotein"/>
</dbReference>
<sequence>MAISLRKEFPEVFAEGLGTFKSKFKLYLKDDSPIFIKARPMPLALRQPVERELERLQRDDVIYKVERSDYGTPIVPVVKANGNIRLCGDYKVTINPLLKDYHYPLPRIEDLFAVLGGGEQYTKLDLSNAFQQCVLDEDSQAMTAITTHIGTFVYKRVPFGIKCIPENFQKIMEETLSGLPSTAVFADDICVTGRDRVAHLANLRAVLQRLSENGLRINFSKCKFFKDSVTYLGYKIDKFGLHTDSKKIEAIVAAPTPTNNVQWNWTAACDRAFNKIKSVLSSSPVLAHYDPSLELILSVDSSAYGLGAVLTQRRADGAELPVSCASRTLNNAEIYGFVMYGWPSNYAYDDVEKIYFNKKDHLHIDQGCLIWGYRIVVPNSLRSCIMKEIHEGHPGIVKMKQIARNYVWWENIDRDLEGMARECLPCRELRPAPPAAPLHSWPWPAEPWARLHIDFLGPFNNSYYLIIIDAHSKWIEAEKINTTSANAVCDSLRRHFSRFGLPKRIVSDNGPPFSSAAFAQYLECNGIKHTLVPPYHPSSNGAAENAVRTIKRVLKKAELEKEDINRALSRFLFMYRNTEQSTTGREPAVALLGRRLRGRLDLLRPDTAERVRARQLTEEQRGSAPLRVAQQNEPVLVRNYSKTGNKWDEGVVQARTGPVTYNVATKDGHTHKRHIDQILARKSRHSLSRVMDSSPNKSTSACSRDMSEGGSDHDHDESFDSAEEEASAGPAPAPQPPPPTLLAPTVQRIDKPRREAAIRCCEKLKNRK</sequence>
<dbReference type="InterPro" id="IPR036397">
    <property type="entry name" value="RNaseH_sf"/>
</dbReference>
<dbReference type="SUPFAM" id="SSF56672">
    <property type="entry name" value="DNA/RNA polymerases"/>
    <property type="match status" value="1"/>
</dbReference>
<dbReference type="InterPro" id="IPR041588">
    <property type="entry name" value="Integrase_H2C2"/>
</dbReference>
<evidence type="ECO:0000313" key="6">
    <source>
        <dbReference type="EMBL" id="KAL0838451.1"/>
    </source>
</evidence>
<dbReference type="FunFam" id="1.10.340.70:FF:000003">
    <property type="entry name" value="Protein CBG25708"/>
    <property type="match status" value="1"/>
</dbReference>
<dbReference type="Gene3D" id="3.30.420.10">
    <property type="entry name" value="Ribonuclease H-like superfamily/Ribonuclease H"/>
    <property type="match status" value="1"/>
</dbReference>
<evidence type="ECO:0000259" key="5">
    <source>
        <dbReference type="PROSITE" id="PS50994"/>
    </source>
</evidence>
<dbReference type="PANTHER" id="PTHR37984">
    <property type="entry name" value="PROTEIN CBG26694"/>
    <property type="match status" value="1"/>
</dbReference>
<reference evidence="6 7" key="1">
    <citation type="submission" date="2024-06" db="EMBL/GenBank/DDBJ databases">
        <title>A chromosome-level genome assembly of beet webworm, Loxostege sticticalis.</title>
        <authorList>
            <person name="Zhang Y."/>
        </authorList>
    </citation>
    <scope>NUCLEOTIDE SEQUENCE [LARGE SCALE GENOMIC DNA]</scope>
    <source>
        <strain evidence="6">AQ028</strain>
        <tissue evidence="6">Male pupae</tissue>
    </source>
</reference>
<keyword evidence="3" id="KW-0175">Coiled coil</keyword>
<dbReference type="GO" id="GO:0003964">
    <property type="term" value="F:RNA-directed DNA polymerase activity"/>
    <property type="evidence" value="ECO:0007669"/>
    <property type="project" value="UniProtKB-EC"/>
</dbReference>
<organism evidence="6 7">
    <name type="scientific">Loxostege sticticalis</name>
    <name type="common">Beet webworm moth</name>
    <dbReference type="NCBI Taxonomy" id="481309"/>
    <lineage>
        <taxon>Eukaryota</taxon>
        <taxon>Metazoa</taxon>
        <taxon>Ecdysozoa</taxon>
        <taxon>Arthropoda</taxon>
        <taxon>Hexapoda</taxon>
        <taxon>Insecta</taxon>
        <taxon>Pterygota</taxon>
        <taxon>Neoptera</taxon>
        <taxon>Endopterygota</taxon>
        <taxon>Lepidoptera</taxon>
        <taxon>Glossata</taxon>
        <taxon>Ditrysia</taxon>
        <taxon>Pyraloidea</taxon>
        <taxon>Crambidae</taxon>
        <taxon>Pyraustinae</taxon>
        <taxon>Loxostege</taxon>
    </lineage>
</organism>
<dbReference type="SUPFAM" id="SSF53098">
    <property type="entry name" value="Ribonuclease H-like"/>
    <property type="match status" value="1"/>
</dbReference>
<protein>
    <recommendedName>
        <fullName evidence="1">RNA-directed DNA polymerase</fullName>
        <ecNumber evidence="1">2.7.7.49</ecNumber>
    </recommendedName>
</protein>
<gene>
    <name evidence="6" type="ORF">ABMA28_016583</name>
</gene>
<dbReference type="CDD" id="cd01647">
    <property type="entry name" value="RT_LTR"/>
    <property type="match status" value="1"/>
</dbReference>
<dbReference type="Gene3D" id="3.30.70.270">
    <property type="match status" value="1"/>
</dbReference>
<comment type="caution">
    <text evidence="6">The sequence shown here is derived from an EMBL/GenBank/DDBJ whole genome shotgun (WGS) entry which is preliminary data.</text>
</comment>
<dbReference type="GO" id="GO:0042575">
    <property type="term" value="C:DNA polymerase complex"/>
    <property type="evidence" value="ECO:0007669"/>
    <property type="project" value="UniProtKB-ARBA"/>
</dbReference>
<evidence type="ECO:0000256" key="3">
    <source>
        <dbReference type="SAM" id="Coils"/>
    </source>
</evidence>
<dbReference type="Gene3D" id="3.10.10.10">
    <property type="entry name" value="HIV Type 1 Reverse Transcriptase, subunit A, domain 1"/>
    <property type="match status" value="1"/>
</dbReference>